<evidence type="ECO:0000259" key="1">
    <source>
        <dbReference type="Pfam" id="PF22525"/>
    </source>
</evidence>
<accession>A0A7W8TS97</accession>
<organism evidence="2 3">
    <name type="scientific">Neomicrococcus aestuarii</name>
    <dbReference type="NCBI Taxonomy" id="556325"/>
    <lineage>
        <taxon>Bacteria</taxon>
        <taxon>Bacillati</taxon>
        <taxon>Actinomycetota</taxon>
        <taxon>Actinomycetes</taxon>
        <taxon>Micrococcales</taxon>
        <taxon>Micrococcaceae</taxon>
        <taxon>Neomicrococcus</taxon>
    </lineage>
</organism>
<proteinExistence type="predicted"/>
<gene>
    <name evidence="2" type="ORF">HD598_000679</name>
</gene>
<dbReference type="Proteomes" id="UP000580797">
    <property type="component" value="Unassembled WGS sequence"/>
</dbReference>
<dbReference type="NCBIfam" id="NF041260">
    <property type="entry name" value="actino_IHF"/>
    <property type="match status" value="1"/>
</dbReference>
<comment type="caution">
    <text evidence="2">The sequence shown here is derived from an EMBL/GenBank/DDBJ whole genome shotgun (WGS) entry which is preliminary data.</text>
</comment>
<reference evidence="2 3" key="1">
    <citation type="submission" date="2020-08" db="EMBL/GenBank/DDBJ databases">
        <title>Sequencing the genomes of 1000 actinobacteria strains.</title>
        <authorList>
            <person name="Klenk H.-P."/>
        </authorList>
    </citation>
    <scope>NUCLEOTIDE SEQUENCE [LARGE SCALE GENOMIC DNA]</scope>
    <source>
        <strain evidence="2 3">DSM 105783</strain>
    </source>
</reference>
<evidence type="ECO:0000313" key="3">
    <source>
        <dbReference type="Proteomes" id="UP000580797"/>
    </source>
</evidence>
<name>A0A7W8TS97_9MICC</name>
<dbReference type="EMBL" id="JACHDR010000001">
    <property type="protein sequence ID" value="MBB5511992.1"/>
    <property type="molecule type" value="Genomic_DNA"/>
</dbReference>
<dbReference type="GO" id="GO:0003676">
    <property type="term" value="F:nucleic acid binding"/>
    <property type="evidence" value="ECO:0007669"/>
    <property type="project" value="InterPro"/>
</dbReference>
<evidence type="ECO:0000313" key="2">
    <source>
        <dbReference type="EMBL" id="MBB5511992.1"/>
    </source>
</evidence>
<dbReference type="InterPro" id="IPR010979">
    <property type="entry name" value="Ribosomal_uS13-like_H2TH"/>
</dbReference>
<dbReference type="RefSeq" id="WP_221244583.1">
    <property type="nucleotide sequence ID" value="NZ_BAAARH010000003.1"/>
</dbReference>
<sequence>MNNPSPGINSEELPVVLKDLSDEDRANARAKALEARTRRASIKTEFAAGELSISQILELVPDDEAIARLRVGELLEALPGVGAVRATSIMHKLGISESRRLRGLGRKQKNALTDYFNNSAKSNSRPR</sequence>
<dbReference type="Gene3D" id="1.10.8.50">
    <property type="match status" value="1"/>
</dbReference>
<dbReference type="AlphaFoldDB" id="A0A7W8TS97"/>
<dbReference type="InterPro" id="IPR047806">
    <property type="entry name" value="IHF_actinobact"/>
</dbReference>
<protein>
    <recommendedName>
        <fullName evidence="1">Integration host factor-like helix-two turn-helix domain-containing protein</fullName>
    </recommendedName>
</protein>
<dbReference type="SUPFAM" id="SSF46946">
    <property type="entry name" value="S13-like H2TH domain"/>
    <property type="match status" value="1"/>
</dbReference>
<dbReference type="InterPro" id="IPR055201">
    <property type="entry name" value="IHF-like_H2TH"/>
</dbReference>
<dbReference type="Pfam" id="PF22525">
    <property type="entry name" value="H2TH_5"/>
    <property type="match status" value="1"/>
</dbReference>
<feature type="domain" description="Integration host factor-like helix-two turn-helix" evidence="1">
    <location>
        <begin position="49"/>
        <end position="116"/>
    </location>
</feature>